<name>A0A1V9XDR9_9ACAR</name>
<comment type="caution">
    <text evidence="2">The sequence shown here is derived from an EMBL/GenBank/DDBJ whole genome shotgun (WGS) entry which is preliminary data.</text>
</comment>
<dbReference type="AlphaFoldDB" id="A0A1V9XDR9"/>
<proteinExistence type="predicted"/>
<reference evidence="2 3" key="1">
    <citation type="journal article" date="2017" name="Gigascience">
        <title>Draft genome of the honey bee ectoparasitic mite, Tropilaelaps mercedesae, is shaped by the parasitic life history.</title>
        <authorList>
            <person name="Dong X."/>
            <person name="Armstrong S.D."/>
            <person name="Xia D."/>
            <person name="Makepeace B.L."/>
            <person name="Darby A.C."/>
            <person name="Kadowaki T."/>
        </authorList>
    </citation>
    <scope>NUCLEOTIDE SEQUENCE [LARGE SCALE GENOMIC DNA]</scope>
    <source>
        <strain evidence="2">Wuxi-XJTLU</strain>
    </source>
</reference>
<evidence type="ECO:0000313" key="3">
    <source>
        <dbReference type="Proteomes" id="UP000192247"/>
    </source>
</evidence>
<feature type="compositionally biased region" description="Polar residues" evidence="1">
    <location>
        <begin position="452"/>
        <end position="461"/>
    </location>
</feature>
<feature type="compositionally biased region" description="Polar residues" evidence="1">
    <location>
        <begin position="416"/>
        <end position="429"/>
    </location>
</feature>
<dbReference type="Proteomes" id="UP000192247">
    <property type="component" value="Unassembled WGS sequence"/>
</dbReference>
<evidence type="ECO:0000256" key="1">
    <source>
        <dbReference type="SAM" id="MobiDB-lite"/>
    </source>
</evidence>
<protein>
    <submittedName>
        <fullName evidence="2">Uncharacterized protein</fullName>
    </submittedName>
</protein>
<organism evidence="2 3">
    <name type="scientific">Tropilaelaps mercedesae</name>
    <dbReference type="NCBI Taxonomy" id="418985"/>
    <lineage>
        <taxon>Eukaryota</taxon>
        <taxon>Metazoa</taxon>
        <taxon>Ecdysozoa</taxon>
        <taxon>Arthropoda</taxon>
        <taxon>Chelicerata</taxon>
        <taxon>Arachnida</taxon>
        <taxon>Acari</taxon>
        <taxon>Parasitiformes</taxon>
        <taxon>Mesostigmata</taxon>
        <taxon>Gamasina</taxon>
        <taxon>Dermanyssoidea</taxon>
        <taxon>Laelapidae</taxon>
        <taxon>Tropilaelaps</taxon>
    </lineage>
</organism>
<evidence type="ECO:0000313" key="2">
    <source>
        <dbReference type="EMBL" id="OQR71541.1"/>
    </source>
</evidence>
<accession>A0A1V9XDR9</accession>
<feature type="region of interest" description="Disordered" evidence="1">
    <location>
        <begin position="396"/>
        <end position="461"/>
    </location>
</feature>
<sequence>MCSLPVFCPALSEQPVPHQAVTGLCAPLETAHSFVPSVDPLKCLPLSNRYPDLLTSSNLVQFEDDLRSSTSTLHSAADMESNCSASPMIRRLQAHIRARASFRMACAAPLSCSSEDDRDVTLTREATPPPQLGASQEKILPEDYQLVFITSSESFSDLSDYDEQGRKRRRKKKRSTLKVKSRLEVGSGAYYIEDSEWEFTSDSDYRMAASLWSLDEISDVEENIKEKAKIIELKSASLEDLPSLFTRTGSVRLKRNNSLRRSMRKSMRLKNNPLLMKQKKAEEAAANGRECHKCGGVKSRAVAKTATGAVPSVVTGVVQRCAAAHPDEAKDHRQDDTASYDIELDLVEDQQRNSPIGIAAADDDDDALLGYPYCQDVDPAGGSLDGEDETALWSNGHRAGQNRAGGGNGPAMPTADTITPTNVTGNGDVNSDCADATGATAAVSVTDDRRSPSTTQTLRRQ</sequence>
<dbReference type="InParanoid" id="A0A1V9XDR9"/>
<feature type="non-terminal residue" evidence="2">
    <location>
        <position position="461"/>
    </location>
</feature>
<keyword evidence="3" id="KW-1185">Reference proteome</keyword>
<dbReference type="EMBL" id="MNPL01014273">
    <property type="protein sequence ID" value="OQR71541.1"/>
    <property type="molecule type" value="Genomic_DNA"/>
</dbReference>
<gene>
    <name evidence="2" type="ORF">BIW11_03959</name>
</gene>